<dbReference type="NCBIfam" id="TIGR01509">
    <property type="entry name" value="HAD-SF-IA-v3"/>
    <property type="match status" value="1"/>
</dbReference>
<evidence type="ECO:0000313" key="1">
    <source>
        <dbReference type="EMBL" id="GIM94119.1"/>
    </source>
</evidence>
<gene>
    <name evidence="1" type="primary">yhcW</name>
    <name evidence="1" type="ORF">Ato02nite_059120</name>
</gene>
<protein>
    <recommendedName>
        <fullName evidence="3">HAD family hydrolase</fullName>
    </recommendedName>
</protein>
<organism evidence="1 2">
    <name type="scientific">Paractinoplanes toevensis</name>
    <dbReference type="NCBI Taxonomy" id="571911"/>
    <lineage>
        <taxon>Bacteria</taxon>
        <taxon>Bacillati</taxon>
        <taxon>Actinomycetota</taxon>
        <taxon>Actinomycetes</taxon>
        <taxon>Micromonosporales</taxon>
        <taxon>Micromonosporaceae</taxon>
        <taxon>Paractinoplanes</taxon>
    </lineage>
</organism>
<dbReference type="InterPro" id="IPR036412">
    <property type="entry name" value="HAD-like_sf"/>
</dbReference>
<dbReference type="InterPro" id="IPR006439">
    <property type="entry name" value="HAD-SF_hydro_IA"/>
</dbReference>
<dbReference type="Gene3D" id="1.10.150.240">
    <property type="entry name" value="Putative phosphatase, domain 2"/>
    <property type="match status" value="1"/>
</dbReference>
<reference evidence="1 2" key="1">
    <citation type="submission" date="2021-03" db="EMBL/GenBank/DDBJ databases">
        <title>Whole genome shotgun sequence of Actinoplanes toevensis NBRC 105298.</title>
        <authorList>
            <person name="Komaki H."/>
            <person name="Tamura T."/>
        </authorList>
    </citation>
    <scope>NUCLEOTIDE SEQUENCE [LARGE SCALE GENOMIC DNA]</scope>
    <source>
        <strain evidence="1 2">NBRC 105298</strain>
    </source>
</reference>
<dbReference type="SFLD" id="SFLDG01129">
    <property type="entry name" value="C1.5:_HAD__Beta-PGM__Phosphata"/>
    <property type="match status" value="1"/>
</dbReference>
<sequence>MRKAIIFDLDGTILDTETPEFISWQEVYADHDAILDQAVWAQAIGTTDSGFDPYTHLAALTGRAVDRPSIRAARHARFDDLIAAAEPRDGIVTWLDDARDLGLRIGLASSSGAAWVTRFLDALGLRDRFEVLATRERVAHSKPAPDLYELALNELGARPDEALAVEDSPNGVAAAKAAGLFCVAVPNPLTVDLALDGADIVLNSLAERPLRDFLDI</sequence>
<evidence type="ECO:0008006" key="3">
    <source>
        <dbReference type="Google" id="ProtNLM"/>
    </source>
</evidence>
<name>A0A919TDQ9_9ACTN</name>
<accession>A0A919TDQ9</accession>
<comment type="caution">
    <text evidence="1">The sequence shown here is derived from an EMBL/GenBank/DDBJ whole genome shotgun (WGS) entry which is preliminary data.</text>
</comment>
<keyword evidence="2" id="KW-1185">Reference proteome</keyword>
<dbReference type="AlphaFoldDB" id="A0A919TDQ9"/>
<dbReference type="PANTHER" id="PTHR18901">
    <property type="entry name" value="2-DEOXYGLUCOSE-6-PHOSPHATE PHOSPHATASE 2"/>
    <property type="match status" value="1"/>
</dbReference>
<dbReference type="InterPro" id="IPR023214">
    <property type="entry name" value="HAD_sf"/>
</dbReference>
<dbReference type="Proteomes" id="UP000677082">
    <property type="component" value="Unassembled WGS sequence"/>
</dbReference>
<dbReference type="InterPro" id="IPR023198">
    <property type="entry name" value="PGP-like_dom2"/>
</dbReference>
<evidence type="ECO:0000313" key="2">
    <source>
        <dbReference type="Proteomes" id="UP000677082"/>
    </source>
</evidence>
<dbReference type="RefSeq" id="WP_213009910.1">
    <property type="nucleotide sequence ID" value="NZ_BOQN01000075.1"/>
</dbReference>
<dbReference type="PANTHER" id="PTHR18901:SF38">
    <property type="entry name" value="PSEUDOURIDINE-5'-PHOSPHATASE"/>
    <property type="match status" value="1"/>
</dbReference>
<dbReference type="Pfam" id="PF00702">
    <property type="entry name" value="Hydrolase"/>
    <property type="match status" value="1"/>
</dbReference>
<dbReference type="Gene3D" id="3.40.50.1000">
    <property type="entry name" value="HAD superfamily/HAD-like"/>
    <property type="match status" value="1"/>
</dbReference>
<dbReference type="SFLD" id="SFLDS00003">
    <property type="entry name" value="Haloacid_Dehalogenase"/>
    <property type="match status" value="1"/>
</dbReference>
<dbReference type="EMBL" id="BOQN01000075">
    <property type="protein sequence ID" value="GIM94119.1"/>
    <property type="molecule type" value="Genomic_DNA"/>
</dbReference>
<dbReference type="SUPFAM" id="SSF56784">
    <property type="entry name" value="HAD-like"/>
    <property type="match status" value="1"/>
</dbReference>
<proteinExistence type="predicted"/>